<accession>A0A1L5NX05</accession>
<feature type="domain" description="YcaO" evidence="1">
    <location>
        <begin position="50"/>
        <end position="386"/>
    </location>
</feature>
<dbReference type="EMBL" id="CP017105">
    <property type="protein sequence ID" value="APO72405.1"/>
    <property type="molecule type" value="Genomic_DNA"/>
</dbReference>
<dbReference type="RefSeq" id="WP_083636010.1">
    <property type="nucleotide sequence ID" value="NZ_CP017105.1"/>
</dbReference>
<dbReference type="InterPro" id="IPR003776">
    <property type="entry name" value="YcaO-like_dom"/>
</dbReference>
<geneLocation type="plasmid" evidence="3">
    <name>prgalie4872d</name>
</geneLocation>
<dbReference type="Gene3D" id="3.30.40.250">
    <property type="match status" value="1"/>
</dbReference>
<name>A0A1L5NX05_9HYPH</name>
<dbReference type="Gene3D" id="3.30.1330.230">
    <property type="match status" value="1"/>
</dbReference>
<sequence length="386" mass="42244">MPSETLTRVAPFLADFGITRVARHTGLDRIGIPVWCAYTPNARSIVVAQGKGLSDDDAKVSAVMEALERAVAGNPSVDTVQASARRLQESGYRVEKLNCLIGRHKNDIGDDEEIEWALGRELLSGTEIYIPFEAAILDRTRDCRFWMSSDGLASGNTLEEAMLHGILERIERDAYVLWQIGNDRDRHSRCIDPRGLQDAALDQLVEKIETAGLVLRLFDMMSDIAVPCFTAFLGPGDIHDDANVRFVEVTAGSGAHPSPVRSAIRAVTEAAQSRLTYISGARDDILPETFLAPLPLQTRTLFQAVPAMPAMPATIAPAYPQSLTQHLDYTLSALREKQIDKVIVLALSDPALPFSVARIFIPALENPEGGRARRFGNRAVSKAIMS</sequence>
<dbReference type="Gene3D" id="3.30.160.660">
    <property type="match status" value="1"/>
</dbReference>
<dbReference type="OrthoDB" id="109999at2"/>
<dbReference type="Pfam" id="PF02624">
    <property type="entry name" value="YcaO"/>
    <property type="match status" value="1"/>
</dbReference>
<proteinExistence type="predicted"/>
<dbReference type="Proteomes" id="UP000184749">
    <property type="component" value="Plasmid pRgalIE4872d"/>
</dbReference>
<keyword evidence="2" id="KW-0614">Plasmid</keyword>
<protein>
    <submittedName>
        <fullName evidence="2">YcaO-like protein</fullName>
    </submittedName>
</protein>
<evidence type="ECO:0000313" key="3">
    <source>
        <dbReference type="Proteomes" id="UP000184749"/>
    </source>
</evidence>
<reference evidence="2 3" key="1">
    <citation type="submission" date="2016-09" db="EMBL/GenBank/DDBJ databases">
        <title>The complete genome sequences of Rhizobium gallicum, symbiovars gallicum and phaseoli, symbionts associated to common bean (Phaseolus vulgaris).</title>
        <authorList>
            <person name="Bustos P."/>
            <person name="Santamaria R.I."/>
            <person name="Perez-Carrascal O.M."/>
            <person name="Juarez S."/>
            <person name="Lozano L."/>
            <person name="Martinez-Flores I."/>
            <person name="Martinez-Romero E."/>
            <person name="Cevallos M."/>
            <person name="Romero D."/>
            <person name="Davila G."/>
            <person name="Gonzalez V."/>
        </authorList>
    </citation>
    <scope>NUCLEOTIDE SEQUENCE [LARGE SCALE GENOMIC DNA]</scope>
    <source>
        <strain evidence="2 3">IE4872</strain>
        <plasmid evidence="3">prgalie4872d</plasmid>
    </source>
</reference>
<dbReference type="NCBIfam" id="TIGR00702">
    <property type="entry name" value="YcaO-type kinase domain"/>
    <property type="match status" value="1"/>
</dbReference>
<organism evidence="2 3">
    <name type="scientific">Rhizobium gallicum</name>
    <dbReference type="NCBI Taxonomy" id="56730"/>
    <lineage>
        <taxon>Bacteria</taxon>
        <taxon>Pseudomonadati</taxon>
        <taxon>Pseudomonadota</taxon>
        <taxon>Alphaproteobacteria</taxon>
        <taxon>Hyphomicrobiales</taxon>
        <taxon>Rhizobiaceae</taxon>
        <taxon>Rhizobium/Agrobacterium group</taxon>
        <taxon>Rhizobium</taxon>
    </lineage>
</organism>
<gene>
    <name evidence="2" type="ORF">IE4872_PD01888</name>
</gene>
<dbReference type="AlphaFoldDB" id="A0A1L5NX05"/>
<dbReference type="PANTHER" id="PTHR37809">
    <property type="entry name" value="RIBOSOMAL PROTEIN S12 METHYLTHIOTRANSFERASE ACCESSORY FACTOR YCAO"/>
    <property type="match status" value="1"/>
</dbReference>
<dbReference type="PROSITE" id="PS51664">
    <property type="entry name" value="YCAO"/>
    <property type="match status" value="1"/>
</dbReference>
<dbReference type="PANTHER" id="PTHR37809:SF1">
    <property type="entry name" value="RIBOSOMAL PROTEIN S12 METHYLTHIOTRANSFERASE ACCESSORY FACTOR YCAO"/>
    <property type="match status" value="1"/>
</dbReference>
<evidence type="ECO:0000313" key="2">
    <source>
        <dbReference type="EMBL" id="APO72405.1"/>
    </source>
</evidence>
<evidence type="ECO:0000259" key="1">
    <source>
        <dbReference type="PROSITE" id="PS51664"/>
    </source>
</evidence>